<reference evidence="5 6" key="1">
    <citation type="journal article" date="2015" name="Proc. Natl. Acad. Sci. U.S.A.">
        <title>The resurrection genome of Boea hygrometrica: A blueprint for survival of dehydration.</title>
        <authorList>
            <person name="Xiao L."/>
            <person name="Yang G."/>
            <person name="Zhang L."/>
            <person name="Yang X."/>
            <person name="Zhao S."/>
            <person name="Ji Z."/>
            <person name="Zhou Q."/>
            <person name="Hu M."/>
            <person name="Wang Y."/>
            <person name="Chen M."/>
            <person name="Xu Y."/>
            <person name="Jin H."/>
            <person name="Xiao X."/>
            <person name="Hu G."/>
            <person name="Bao F."/>
            <person name="Hu Y."/>
            <person name="Wan P."/>
            <person name="Li L."/>
            <person name="Deng X."/>
            <person name="Kuang T."/>
            <person name="Xiang C."/>
            <person name="Zhu J.K."/>
            <person name="Oliver M.J."/>
            <person name="He Y."/>
        </authorList>
    </citation>
    <scope>NUCLEOTIDE SEQUENCE [LARGE SCALE GENOMIC DNA]</scope>
    <source>
        <strain evidence="6">cv. XS01</strain>
    </source>
</reference>
<organism evidence="5 6">
    <name type="scientific">Dorcoceras hygrometricum</name>
    <dbReference type="NCBI Taxonomy" id="472368"/>
    <lineage>
        <taxon>Eukaryota</taxon>
        <taxon>Viridiplantae</taxon>
        <taxon>Streptophyta</taxon>
        <taxon>Embryophyta</taxon>
        <taxon>Tracheophyta</taxon>
        <taxon>Spermatophyta</taxon>
        <taxon>Magnoliopsida</taxon>
        <taxon>eudicotyledons</taxon>
        <taxon>Gunneridae</taxon>
        <taxon>Pentapetalae</taxon>
        <taxon>asterids</taxon>
        <taxon>lamiids</taxon>
        <taxon>Lamiales</taxon>
        <taxon>Gesneriaceae</taxon>
        <taxon>Didymocarpoideae</taxon>
        <taxon>Trichosporeae</taxon>
        <taxon>Loxocarpinae</taxon>
        <taxon>Dorcoceras</taxon>
    </lineage>
</organism>
<dbReference type="EMBL" id="KV007739">
    <property type="protein sequence ID" value="KZV31128.1"/>
    <property type="molecule type" value="Genomic_DNA"/>
</dbReference>
<feature type="repeat" description="PPR" evidence="3">
    <location>
        <begin position="342"/>
        <end position="376"/>
    </location>
</feature>
<feature type="repeat" description="PPR" evidence="3">
    <location>
        <begin position="656"/>
        <end position="690"/>
    </location>
</feature>
<evidence type="ECO:0000256" key="3">
    <source>
        <dbReference type="PROSITE-ProRule" id="PRU00708"/>
    </source>
</evidence>
<feature type="repeat" description="PPR" evidence="3">
    <location>
        <begin position="621"/>
        <end position="655"/>
    </location>
</feature>
<comment type="similarity">
    <text evidence="1">Belongs to the PPR family. P subfamily.</text>
</comment>
<dbReference type="AlphaFoldDB" id="A0A2Z7BG65"/>
<dbReference type="Proteomes" id="UP000250235">
    <property type="component" value="Unassembled WGS sequence"/>
</dbReference>
<keyword evidence="2" id="KW-0677">Repeat</keyword>
<feature type="repeat" description="PPR" evidence="3">
    <location>
        <begin position="551"/>
        <end position="585"/>
    </location>
</feature>
<name>A0A2Z7BG65_9LAMI</name>
<dbReference type="PROSITE" id="PS51375">
    <property type="entry name" value="PPR"/>
    <property type="match status" value="14"/>
</dbReference>
<feature type="repeat" description="PPR" evidence="3">
    <location>
        <begin position="481"/>
        <end position="515"/>
    </location>
</feature>
<dbReference type="InterPro" id="IPR011990">
    <property type="entry name" value="TPR-like_helical_dom_sf"/>
</dbReference>
<feature type="repeat" description="PPR" evidence="3">
    <location>
        <begin position="899"/>
        <end position="933"/>
    </location>
</feature>
<dbReference type="InterPro" id="IPR050872">
    <property type="entry name" value="PPR_P_subfamily"/>
</dbReference>
<feature type="repeat" description="PPR" evidence="3">
    <location>
        <begin position="153"/>
        <end position="187"/>
    </location>
</feature>
<evidence type="ECO:0000313" key="6">
    <source>
        <dbReference type="Proteomes" id="UP000250235"/>
    </source>
</evidence>
<feature type="repeat" description="PPR" evidence="3">
    <location>
        <begin position="725"/>
        <end position="759"/>
    </location>
</feature>
<feature type="repeat" description="PPR" evidence="3">
    <location>
        <begin position="377"/>
        <end position="411"/>
    </location>
</feature>
<feature type="domain" description="PROP1-like PPR" evidence="4">
    <location>
        <begin position="533"/>
        <end position="637"/>
    </location>
</feature>
<dbReference type="SUPFAM" id="SSF48452">
    <property type="entry name" value="TPR-like"/>
    <property type="match status" value="1"/>
</dbReference>
<dbReference type="Gene3D" id="1.25.40.10">
    <property type="entry name" value="Tetratricopeptide repeat domain"/>
    <property type="match status" value="8"/>
</dbReference>
<dbReference type="Pfam" id="PF01535">
    <property type="entry name" value="PPR"/>
    <property type="match status" value="5"/>
</dbReference>
<sequence>MKLQSWGGAATDVGFSTHAPCKLQATRFPSYGKLFLGFQSHNNLLFGDKTKKISIIGNKTRGFTWFKLLGHSKISDLPKKNMHKGKNNKKYGGILPSILRSLEAGSDVESTLDLYYGKLSPKEQTVILKEQRRWDKVLRVFEWFKTQKDYVPNVIHYNVVLRTLGRAQKWDELRRCWIEMSKVGVFPINNTYGMLVDVYGKAGLVREALLWIKHMILRGIFPDEVTMSTVIKVLKDAEEYGKADRFYKDWCVGRIEMDDLDLDNVGDQPFSLKEFLLTELFRTGGRTESLRDSSMQEQDCSVRKPCLTATYNTLIDLYGKAGRLKDATNVFSDMLKSGVALDTFTFNTMIFICGSQGYMSEAEALFSKMEEMGIFPDTKTYNIFLSLYANVGNIDAVFRCYRKIRDTGLFPDDVTHRAFLKILCERNMVQEVEAVIEEMENLKMHLHEQSVPILAKMYVNEGLTERATFVVEKSQSHGWLSSKTYAAIMDVYAEKGLWGEAEALFYAIRDGGKQKEVLEYNVMIKAYGNAKLYDKAIYLFKGMRNQGTWPDECTFNSLIQMLAGGDLVDEARNLKTEMQEAGFKPSGVTFSAIIASLTKKNRLSDAVYVYQEMLRASVKPNEVIYGSLIDAFAEAGKFEDAIHYFNVMEESGISANQIVLTSMIKAYGKIGCVEGAKKLYERMINLDGGPDVVASNSMLNLYAELGMVSDAELLYNYLREKNCADGVTFATMIYVYKNMGMLDEAIEVAEEMKQSGLVRDCVTFNKVMACYSTYGKLTECGVLLHEMLMTHKIIPNGGTFKVLFTVLKKGGISDEAVEQLKSSYLEGKPFAKQAVITSVFSIVGLHAYALESCGTFRKEDVGFNSLAYNAAIRAYVAYGKTDEALKMFMRMQDEGLEPDIVTLISLVNCYGKAGLVEGIKRIYSRLKYGAVEPNESLYKAVIDAYKNCNRHDLAELVTQEMRFAFESQPFIDSDVEDLPNELTYEQTR</sequence>
<feature type="repeat" description="PPR" evidence="3">
    <location>
        <begin position="516"/>
        <end position="550"/>
    </location>
</feature>
<dbReference type="PANTHER" id="PTHR46128:SF211">
    <property type="entry name" value="PENTACOTRIPEPTIDE-REPEAT REGION OF PRORP DOMAIN-CONTAINING PROTEIN"/>
    <property type="match status" value="1"/>
</dbReference>
<dbReference type="Pfam" id="PF13041">
    <property type="entry name" value="PPR_2"/>
    <property type="match status" value="3"/>
</dbReference>
<keyword evidence="6" id="KW-1185">Reference proteome</keyword>
<feature type="repeat" description="PPR" evidence="3">
    <location>
        <begin position="586"/>
        <end position="620"/>
    </location>
</feature>
<protein>
    <submittedName>
        <fullName evidence="5">Pentatricopeptide repeat-containing protein</fullName>
    </submittedName>
</protein>
<dbReference type="PANTHER" id="PTHR46128">
    <property type="entry name" value="MITOCHONDRIAL GROUP I INTRON SPLICING FACTOR CCM1"/>
    <property type="match status" value="1"/>
</dbReference>
<dbReference type="InterPro" id="IPR033443">
    <property type="entry name" value="PROP1-like_PPR_dom"/>
</dbReference>
<evidence type="ECO:0000256" key="1">
    <source>
        <dbReference type="ARBA" id="ARBA00007626"/>
    </source>
</evidence>
<feature type="repeat" description="PPR" evidence="3">
    <location>
        <begin position="307"/>
        <end position="341"/>
    </location>
</feature>
<gene>
    <name evidence="5" type="ORF">F511_11841</name>
</gene>
<accession>A0A2Z7BG65</accession>
<feature type="repeat" description="PPR" evidence="3">
    <location>
        <begin position="188"/>
        <end position="222"/>
    </location>
</feature>
<dbReference type="NCBIfam" id="TIGR00756">
    <property type="entry name" value="PPR"/>
    <property type="match status" value="11"/>
</dbReference>
<evidence type="ECO:0000259" key="4">
    <source>
        <dbReference type="Pfam" id="PF17177"/>
    </source>
</evidence>
<feature type="repeat" description="PPR" evidence="3">
    <location>
        <begin position="864"/>
        <end position="898"/>
    </location>
</feature>
<proteinExistence type="inferred from homology"/>
<dbReference type="InterPro" id="IPR002885">
    <property type="entry name" value="PPR_rpt"/>
</dbReference>
<dbReference type="SUPFAM" id="SSF81901">
    <property type="entry name" value="HCP-like"/>
    <property type="match status" value="1"/>
</dbReference>
<evidence type="ECO:0000256" key="2">
    <source>
        <dbReference type="ARBA" id="ARBA00022737"/>
    </source>
</evidence>
<evidence type="ECO:0000313" key="5">
    <source>
        <dbReference type="EMBL" id="KZV31128.1"/>
    </source>
</evidence>
<dbReference type="OrthoDB" id="185373at2759"/>
<dbReference type="Pfam" id="PF17177">
    <property type="entry name" value="PPR_long"/>
    <property type="match status" value="1"/>
</dbReference>